<feature type="transmembrane region" description="Helical" evidence="2">
    <location>
        <begin position="314"/>
        <end position="333"/>
    </location>
</feature>
<keyword evidence="5" id="KW-1185">Reference proteome</keyword>
<dbReference type="Proteomes" id="UP001059844">
    <property type="component" value="Chromosome"/>
</dbReference>
<proteinExistence type="predicted"/>
<reference evidence="4" key="1">
    <citation type="submission" date="2022-07" db="EMBL/GenBank/DDBJ databases">
        <title>Isolation, identification, and degradation of a PFOSA degrading strain from sewage treatment plant.</title>
        <authorList>
            <person name="Zhang L."/>
            <person name="Huo Y."/>
        </authorList>
    </citation>
    <scope>NUCLEOTIDE SEQUENCE</scope>
    <source>
        <strain evidence="4">C1</strain>
    </source>
</reference>
<keyword evidence="1" id="KW-0443">Lipid metabolism</keyword>
<evidence type="ECO:0000259" key="3">
    <source>
        <dbReference type="Pfam" id="PF01734"/>
    </source>
</evidence>
<keyword evidence="2" id="KW-1133">Transmembrane helix</keyword>
<dbReference type="InterPro" id="IPR002641">
    <property type="entry name" value="PNPLA_dom"/>
</dbReference>
<feature type="domain" description="PNPLA" evidence="3">
    <location>
        <begin position="6"/>
        <end position="265"/>
    </location>
</feature>
<dbReference type="RefSeq" id="WP_256550931.1">
    <property type="nucleotide sequence ID" value="NZ_CP101751.1"/>
</dbReference>
<dbReference type="EMBL" id="CP101751">
    <property type="protein sequence ID" value="UUC45238.1"/>
    <property type="molecule type" value="Genomic_DNA"/>
</dbReference>
<dbReference type="SUPFAM" id="SSF52151">
    <property type="entry name" value="FabD/lysophospholipase-like"/>
    <property type="match status" value="1"/>
</dbReference>
<keyword evidence="2" id="KW-0472">Membrane</keyword>
<evidence type="ECO:0000313" key="5">
    <source>
        <dbReference type="Proteomes" id="UP001059844"/>
    </source>
</evidence>
<evidence type="ECO:0000313" key="4">
    <source>
        <dbReference type="EMBL" id="UUC45238.1"/>
    </source>
</evidence>
<keyword evidence="2" id="KW-0812">Transmembrane</keyword>
<sequence length="547" mass="62911">MKNIALAFSGGGFRAAAYSLGCLSYLNRIRYEGKPLLHNVRYISSTSGGSITNLMYSSYLFEGKSFDTFYADLNEKLSGEQLLGDAIRTLDTPSAWKERPHKSRNLINSFSLVYDKMFAGKTFGVFSNPTPGVHLEEICVNATEFSNGLPFRFQSQNEDKKRSVGKIGNRYIYFTPKGKSVSDQLKLADILACSSCFPSGFEPMLFPEDFTSRQLTKETLENAIVYEENEYTLSDYNRMDFLRNKDFEKKQFGIMDGGITDNQGIGSFLKADARRKKDEKFDLFISCDVSSYLMDGYTLPVYKNRWYNGFSLRIIGTLLFVIGCVFPLLWFLVKEWKPWHYVVGTLTGVFSVAVIGFMLFKILKAFQKPANKGSWNTVFKKYSYVLYKLRFDILKHMVQSRAKSVFILANDVYLKQIRRMYYDNLFTNKKYRNKVIQNTIYDLSRVNFDSQPVIDNSPLYPSQKLISVAEKARTMSTTLWFDSHHQSEKVKESIIATGQFTTCYNLLLFLGKLKETDKTPDIVELEALLRLDFETFTTDPFFMQSSL</sequence>
<gene>
    <name evidence="4" type="ORF">NOX80_16630</name>
</gene>
<organism evidence="4 5">
    <name type="scientific">Flavobacterium cerinum</name>
    <dbReference type="NCBI Taxonomy" id="2502784"/>
    <lineage>
        <taxon>Bacteria</taxon>
        <taxon>Pseudomonadati</taxon>
        <taxon>Bacteroidota</taxon>
        <taxon>Flavobacteriia</taxon>
        <taxon>Flavobacteriales</taxon>
        <taxon>Flavobacteriaceae</taxon>
        <taxon>Flavobacterium</taxon>
    </lineage>
</organism>
<dbReference type="Gene3D" id="3.40.1090.10">
    <property type="entry name" value="Cytosolic phospholipase A2 catalytic domain"/>
    <property type="match status" value="1"/>
</dbReference>
<evidence type="ECO:0000256" key="2">
    <source>
        <dbReference type="SAM" id="Phobius"/>
    </source>
</evidence>
<accession>A0ABY5IQX3</accession>
<dbReference type="Pfam" id="PF01734">
    <property type="entry name" value="Patatin"/>
    <property type="match status" value="1"/>
</dbReference>
<protein>
    <submittedName>
        <fullName evidence="4">Patatin-like phospholipase family protein</fullName>
    </submittedName>
</protein>
<dbReference type="InterPro" id="IPR016035">
    <property type="entry name" value="Acyl_Trfase/lysoPLipase"/>
</dbReference>
<feature type="transmembrane region" description="Helical" evidence="2">
    <location>
        <begin position="339"/>
        <end position="360"/>
    </location>
</feature>
<evidence type="ECO:0000256" key="1">
    <source>
        <dbReference type="ARBA" id="ARBA00023098"/>
    </source>
</evidence>
<name>A0ABY5IQX3_9FLAO</name>